<dbReference type="RefSeq" id="WP_127780616.1">
    <property type="nucleotide sequence ID" value="NZ_SADD01000008.1"/>
</dbReference>
<keyword evidence="1" id="KW-0812">Transmembrane</keyword>
<evidence type="ECO:0000313" key="2">
    <source>
        <dbReference type="EMBL" id="RVU42871.1"/>
    </source>
</evidence>
<proteinExistence type="predicted"/>
<protein>
    <recommendedName>
        <fullName evidence="4">Type II secretion system protein GspF domain-containing protein</fullName>
    </recommendedName>
</protein>
<organism evidence="2 3">
    <name type="scientific">Lujinxingia sediminis</name>
    <dbReference type="NCBI Taxonomy" id="2480984"/>
    <lineage>
        <taxon>Bacteria</taxon>
        <taxon>Deltaproteobacteria</taxon>
        <taxon>Bradymonadales</taxon>
        <taxon>Lujinxingiaceae</taxon>
        <taxon>Lujinxingia</taxon>
    </lineage>
</organism>
<evidence type="ECO:0000256" key="1">
    <source>
        <dbReference type="SAM" id="Phobius"/>
    </source>
</evidence>
<dbReference type="EMBL" id="SADD01000008">
    <property type="protein sequence ID" value="RVU42871.1"/>
    <property type="molecule type" value="Genomic_DNA"/>
</dbReference>
<evidence type="ECO:0008006" key="4">
    <source>
        <dbReference type="Google" id="ProtNLM"/>
    </source>
</evidence>
<dbReference type="Proteomes" id="UP000282926">
    <property type="component" value="Unassembled WGS sequence"/>
</dbReference>
<feature type="transmembrane region" description="Helical" evidence="1">
    <location>
        <begin position="26"/>
        <end position="49"/>
    </location>
</feature>
<gene>
    <name evidence="2" type="ORF">EA187_13605</name>
</gene>
<keyword evidence="1" id="KW-1133">Transmembrane helix</keyword>
<sequence length="211" mass="22677">MARWCALAVVICVAFSWWLFAPLSLIPQALLILYGAIIGLGLGATWGAVRVVDLAMENIWQLVVMVFEGLKSALAEIDTLRRGKLSASALQKLSLTLYQGLLYPVVRRAAQQAAGVFARPVTWALDKTIARLISRMLRVSASKPPQTLPSSESTMAGPAGTALETLDAAHTRLLSLRSKTRTIALAPLVALATLNSLLMTTPVVGIYLLLN</sequence>
<comment type="caution">
    <text evidence="2">The sequence shown here is derived from an EMBL/GenBank/DDBJ whole genome shotgun (WGS) entry which is preliminary data.</text>
</comment>
<accession>A0ABY0CR56</accession>
<keyword evidence="3" id="KW-1185">Reference proteome</keyword>
<reference evidence="2 3" key="1">
    <citation type="submission" date="2019-01" db="EMBL/GenBank/DDBJ databases">
        <title>Lujinxingia litoralis gen. nov., sp. nov. and Lujinxingia sediminis gen. nov., sp. nov., new members in the order Bradymonadales, isolated from coastal sediment.</title>
        <authorList>
            <person name="Li C.-M."/>
        </authorList>
    </citation>
    <scope>NUCLEOTIDE SEQUENCE [LARGE SCALE GENOMIC DNA]</scope>
    <source>
        <strain evidence="2 3">SEH01</strain>
    </source>
</reference>
<evidence type="ECO:0000313" key="3">
    <source>
        <dbReference type="Proteomes" id="UP000282926"/>
    </source>
</evidence>
<name>A0ABY0CR56_9DELT</name>
<feature type="transmembrane region" description="Helical" evidence="1">
    <location>
        <begin position="182"/>
        <end position="210"/>
    </location>
</feature>
<keyword evidence="1" id="KW-0472">Membrane</keyword>